<dbReference type="AlphaFoldDB" id="A0AAE1UYQ6"/>
<dbReference type="Proteomes" id="UP001291623">
    <property type="component" value="Unassembled WGS sequence"/>
</dbReference>
<dbReference type="EC" id="2.5.1.25" evidence="1"/>
<protein>
    <recommendedName>
        <fullName evidence="1">tRNA-uridine aminocarboxypropyltransferase</fullName>
        <ecNumber evidence="1">2.5.1.25</ecNumber>
    </recommendedName>
</protein>
<evidence type="ECO:0000313" key="8">
    <source>
        <dbReference type="EMBL" id="KAK4341845.1"/>
    </source>
</evidence>
<dbReference type="Pfam" id="PF03942">
    <property type="entry name" value="DTW"/>
    <property type="match status" value="1"/>
</dbReference>
<evidence type="ECO:0000259" key="7">
    <source>
        <dbReference type="SMART" id="SM01144"/>
    </source>
</evidence>
<evidence type="ECO:0000256" key="1">
    <source>
        <dbReference type="ARBA" id="ARBA00012386"/>
    </source>
</evidence>
<evidence type="ECO:0000256" key="6">
    <source>
        <dbReference type="ARBA" id="ARBA00048718"/>
    </source>
</evidence>
<dbReference type="PANTHER" id="PTHR21392">
    <property type="entry name" value="TRNA-URIDINE AMINOCARBOXYPROPYLTRANSFERASE 2"/>
    <property type="match status" value="1"/>
</dbReference>
<keyword evidence="4" id="KW-0819">tRNA processing</keyword>
<comment type="catalytic activity">
    <reaction evidence="6">
        <text>a uridine in tRNA + S-adenosyl-L-methionine = a 3-[(3S)-3-amino-3-carboxypropyl]uridine in tRNA + S-methyl-5'-thioadenosine + H(+)</text>
        <dbReference type="Rhea" id="RHEA:62432"/>
        <dbReference type="Rhea" id="RHEA-COMP:13339"/>
        <dbReference type="Rhea" id="RHEA-COMP:16092"/>
        <dbReference type="ChEBI" id="CHEBI:15378"/>
        <dbReference type="ChEBI" id="CHEBI:17509"/>
        <dbReference type="ChEBI" id="CHEBI:59789"/>
        <dbReference type="ChEBI" id="CHEBI:65315"/>
        <dbReference type="ChEBI" id="CHEBI:82930"/>
        <dbReference type="EC" id="2.5.1.25"/>
    </reaction>
</comment>
<dbReference type="GO" id="GO:0016432">
    <property type="term" value="F:tRNA-uridine aminocarboxypropyltransferase activity"/>
    <property type="evidence" value="ECO:0007669"/>
    <property type="project" value="UniProtKB-EC"/>
</dbReference>
<dbReference type="InterPro" id="IPR039262">
    <property type="entry name" value="DTWD2/TAPT"/>
</dbReference>
<evidence type="ECO:0000256" key="5">
    <source>
        <dbReference type="ARBA" id="ARBA00034489"/>
    </source>
</evidence>
<name>A0AAE1UYQ6_9SOLA</name>
<dbReference type="SMART" id="SM01144">
    <property type="entry name" value="DTW"/>
    <property type="match status" value="1"/>
</dbReference>
<keyword evidence="3" id="KW-0949">S-adenosyl-L-methionine</keyword>
<accession>A0AAE1UYQ6</accession>
<reference evidence="8" key="1">
    <citation type="submission" date="2023-12" db="EMBL/GenBank/DDBJ databases">
        <title>Genome assembly of Anisodus tanguticus.</title>
        <authorList>
            <person name="Wang Y.-J."/>
        </authorList>
    </citation>
    <scope>NUCLEOTIDE SEQUENCE</scope>
    <source>
        <strain evidence="8">KB-2021</strain>
        <tissue evidence="8">Leaf</tissue>
    </source>
</reference>
<gene>
    <name evidence="8" type="ORF">RND71_037661</name>
</gene>
<keyword evidence="2" id="KW-0808">Transferase</keyword>
<comment type="similarity">
    <text evidence="5">Belongs to the TDD superfamily. DTWD2 family.</text>
</comment>
<evidence type="ECO:0000256" key="4">
    <source>
        <dbReference type="ARBA" id="ARBA00022694"/>
    </source>
</evidence>
<proteinExistence type="inferred from homology"/>
<evidence type="ECO:0000256" key="2">
    <source>
        <dbReference type="ARBA" id="ARBA00022679"/>
    </source>
</evidence>
<evidence type="ECO:0000256" key="3">
    <source>
        <dbReference type="ARBA" id="ARBA00022691"/>
    </source>
</evidence>
<keyword evidence="9" id="KW-1185">Reference proteome</keyword>
<sequence>MQMQFRNRVVSFSGGNHLFTRKHPLPVQVQDLPQTLKMVTESGHSKRPMCPSCSKPTRFCLCTRLKTPCLENSVGVTILQHSLEKKHPLNSTRIASIGLKNLSIISVYDVNYEAKFLIHLLNSNLEMGSQNFDENSSINIKDSNFNSNATVSLYKDSNFDSNSAVSFTIEKYGAICSSQNQDLNNLFGCSASIDDIRKGFSVKKLQRKLLDGSSEFQELEEFEFGVPSGSVLLFPSEDSIGVEEIDFEVKNLIVLDGTWAKAKRMYNENPWLKVLPHVKLDVEKLSLYSEVRCQPKAGYLSTIESIVYALKGVGEEDCEGLDHLLDVFESMVGDQRRCKDERLKPKSLQL</sequence>
<dbReference type="EMBL" id="JAVYJV010000021">
    <property type="protein sequence ID" value="KAK4341845.1"/>
    <property type="molecule type" value="Genomic_DNA"/>
</dbReference>
<feature type="domain" description="DTW" evidence="7">
    <location>
        <begin position="46"/>
        <end position="340"/>
    </location>
</feature>
<dbReference type="InterPro" id="IPR005636">
    <property type="entry name" value="DTW"/>
</dbReference>
<dbReference type="GO" id="GO:0008033">
    <property type="term" value="P:tRNA processing"/>
    <property type="evidence" value="ECO:0007669"/>
    <property type="project" value="UniProtKB-KW"/>
</dbReference>
<organism evidence="8 9">
    <name type="scientific">Anisodus tanguticus</name>
    <dbReference type="NCBI Taxonomy" id="243964"/>
    <lineage>
        <taxon>Eukaryota</taxon>
        <taxon>Viridiplantae</taxon>
        <taxon>Streptophyta</taxon>
        <taxon>Embryophyta</taxon>
        <taxon>Tracheophyta</taxon>
        <taxon>Spermatophyta</taxon>
        <taxon>Magnoliopsida</taxon>
        <taxon>eudicotyledons</taxon>
        <taxon>Gunneridae</taxon>
        <taxon>Pentapetalae</taxon>
        <taxon>asterids</taxon>
        <taxon>lamiids</taxon>
        <taxon>Solanales</taxon>
        <taxon>Solanaceae</taxon>
        <taxon>Solanoideae</taxon>
        <taxon>Hyoscyameae</taxon>
        <taxon>Anisodus</taxon>
    </lineage>
</organism>
<dbReference type="PANTHER" id="PTHR21392:SF0">
    <property type="entry name" value="TRNA-URIDINE AMINOCARBOXYPROPYLTRANSFERASE 2"/>
    <property type="match status" value="1"/>
</dbReference>
<evidence type="ECO:0000313" key="9">
    <source>
        <dbReference type="Proteomes" id="UP001291623"/>
    </source>
</evidence>
<comment type="caution">
    <text evidence="8">The sequence shown here is derived from an EMBL/GenBank/DDBJ whole genome shotgun (WGS) entry which is preliminary data.</text>
</comment>